<dbReference type="AlphaFoldDB" id="A0A7J6N682"/>
<comment type="caution">
    <text evidence="1">The sequence shown here is derived from an EMBL/GenBank/DDBJ whole genome shotgun (WGS) entry which is preliminary data.</text>
</comment>
<evidence type="ECO:0000313" key="2">
    <source>
        <dbReference type="Proteomes" id="UP000541610"/>
    </source>
</evidence>
<evidence type="ECO:0000313" key="1">
    <source>
        <dbReference type="EMBL" id="KAF4679027.1"/>
    </source>
</evidence>
<proteinExistence type="predicted"/>
<sequence>MPELVGWRAEGSMAEVLERVFERGSSPRAECVFELSVLMSSWNASSSADPVLERSVSSPRAERVLELSVLMSSWNASSSADPVLERSVNLS</sequence>
<reference evidence="1 2" key="1">
    <citation type="submission" date="2020-04" db="EMBL/GenBank/DDBJ databases">
        <title>Perkinsus olseni comparative genomics.</title>
        <authorList>
            <person name="Bogema D.R."/>
        </authorList>
    </citation>
    <scope>NUCLEOTIDE SEQUENCE [LARGE SCALE GENOMIC DNA]</scope>
    <source>
        <strain evidence="1">00978-12</strain>
    </source>
</reference>
<dbReference type="EMBL" id="JABANP010000797">
    <property type="protein sequence ID" value="KAF4679027.1"/>
    <property type="molecule type" value="Genomic_DNA"/>
</dbReference>
<name>A0A7J6N682_PEROL</name>
<protein>
    <submittedName>
        <fullName evidence="1">Uncharacterized protein</fullName>
    </submittedName>
</protein>
<gene>
    <name evidence="1" type="ORF">FOZ60_015601</name>
</gene>
<dbReference type="Proteomes" id="UP000541610">
    <property type="component" value="Unassembled WGS sequence"/>
</dbReference>
<organism evidence="1 2">
    <name type="scientific">Perkinsus olseni</name>
    <name type="common">Perkinsus atlanticus</name>
    <dbReference type="NCBI Taxonomy" id="32597"/>
    <lineage>
        <taxon>Eukaryota</taxon>
        <taxon>Sar</taxon>
        <taxon>Alveolata</taxon>
        <taxon>Perkinsozoa</taxon>
        <taxon>Perkinsea</taxon>
        <taxon>Perkinsida</taxon>
        <taxon>Perkinsidae</taxon>
        <taxon>Perkinsus</taxon>
    </lineage>
</organism>
<accession>A0A7J6N682</accession>